<reference evidence="3 4" key="1">
    <citation type="submission" date="2019-12" db="EMBL/GenBank/DDBJ databases">
        <authorList>
            <person name="Alioto T."/>
            <person name="Alioto T."/>
            <person name="Gomez Garrido J."/>
        </authorList>
    </citation>
    <scope>NUCLEOTIDE SEQUENCE [LARGE SCALE GENOMIC DNA]</scope>
</reference>
<dbReference type="Gramene" id="OE9A044956T1">
    <property type="protein sequence ID" value="OE9A044956C1"/>
    <property type="gene ID" value="OE9A044956"/>
</dbReference>
<feature type="domain" description="AMP-dependent synthetase/ligase" evidence="2">
    <location>
        <begin position="27"/>
        <end position="150"/>
    </location>
</feature>
<keyword evidence="4" id="KW-1185">Reference proteome</keyword>
<name>A0A8S0R6T1_OLEEU</name>
<comment type="caution">
    <text evidence="3">The sequence shown here is derived from an EMBL/GenBank/DDBJ whole genome shotgun (WGS) entry which is preliminary data.</text>
</comment>
<accession>A0A8S0R6T1</accession>
<dbReference type="Pfam" id="PF00501">
    <property type="entry name" value="AMP-binding"/>
    <property type="match status" value="1"/>
</dbReference>
<evidence type="ECO:0000313" key="4">
    <source>
        <dbReference type="Proteomes" id="UP000594638"/>
    </source>
</evidence>
<comment type="similarity">
    <text evidence="1">Belongs to the ATP-dependent AMP-binding enzyme family.</text>
</comment>
<dbReference type="GO" id="GO:0006631">
    <property type="term" value="P:fatty acid metabolic process"/>
    <property type="evidence" value="ECO:0007669"/>
    <property type="project" value="TreeGrafter"/>
</dbReference>
<proteinExistence type="inferred from homology"/>
<gene>
    <name evidence="3" type="ORF">OLEA9_A044956</name>
</gene>
<dbReference type="InterPro" id="IPR042099">
    <property type="entry name" value="ANL_N_sf"/>
</dbReference>
<dbReference type="InterPro" id="IPR000873">
    <property type="entry name" value="AMP-dep_synth/lig_dom"/>
</dbReference>
<sequence length="257" mass="28977">MPKFSVRGIWQRWRESYLSDETEAEDAITVFTGVPTLYTRLLQGYEAMDSDSQAASASAARQSRLMMCGSSDLPLPIMQQWETITGHRLLERYGMTEICQLSEAAVSVKEAPLANHFQVFRPRSFADDGSSDAEVGELCIKSPSQFNGYWKLPEVTKESFIDDGFFKTGDCARMDEDGYYVILGSSSYCRVLRVGLVVRAILVPAAEMKRKWDEESKPALTFEELSVWAKVKLAPYKIPTRLLLWESLPRNSMGKGI</sequence>
<dbReference type="GO" id="GO:0031956">
    <property type="term" value="F:medium-chain fatty acid-CoA ligase activity"/>
    <property type="evidence" value="ECO:0007669"/>
    <property type="project" value="TreeGrafter"/>
</dbReference>
<evidence type="ECO:0000259" key="2">
    <source>
        <dbReference type="Pfam" id="PF00501"/>
    </source>
</evidence>
<evidence type="ECO:0000256" key="1">
    <source>
        <dbReference type="ARBA" id="ARBA00006432"/>
    </source>
</evidence>
<dbReference type="Proteomes" id="UP000594638">
    <property type="component" value="Unassembled WGS sequence"/>
</dbReference>
<dbReference type="OrthoDB" id="2962993at2759"/>
<dbReference type="PANTHER" id="PTHR43201">
    <property type="entry name" value="ACYL-COA SYNTHETASE"/>
    <property type="match status" value="1"/>
</dbReference>
<dbReference type="EMBL" id="CACTIH010002179">
    <property type="protein sequence ID" value="CAA2974524.1"/>
    <property type="molecule type" value="Genomic_DNA"/>
</dbReference>
<protein>
    <submittedName>
        <fullName evidence="3">Malonate-- ligase</fullName>
    </submittedName>
</protein>
<dbReference type="SUPFAM" id="SSF56801">
    <property type="entry name" value="Acetyl-CoA synthetase-like"/>
    <property type="match status" value="1"/>
</dbReference>
<dbReference type="AlphaFoldDB" id="A0A8S0R6T1"/>
<organism evidence="3 4">
    <name type="scientific">Olea europaea subsp. europaea</name>
    <dbReference type="NCBI Taxonomy" id="158383"/>
    <lineage>
        <taxon>Eukaryota</taxon>
        <taxon>Viridiplantae</taxon>
        <taxon>Streptophyta</taxon>
        <taxon>Embryophyta</taxon>
        <taxon>Tracheophyta</taxon>
        <taxon>Spermatophyta</taxon>
        <taxon>Magnoliopsida</taxon>
        <taxon>eudicotyledons</taxon>
        <taxon>Gunneridae</taxon>
        <taxon>Pentapetalae</taxon>
        <taxon>asterids</taxon>
        <taxon>lamiids</taxon>
        <taxon>Lamiales</taxon>
        <taxon>Oleaceae</taxon>
        <taxon>Oleeae</taxon>
        <taxon>Olea</taxon>
    </lineage>
</organism>
<dbReference type="Gene3D" id="3.40.50.12780">
    <property type="entry name" value="N-terminal domain of ligase-like"/>
    <property type="match status" value="1"/>
</dbReference>
<evidence type="ECO:0000313" key="3">
    <source>
        <dbReference type="EMBL" id="CAA2974524.1"/>
    </source>
</evidence>
<keyword evidence="3" id="KW-0436">Ligase</keyword>
<dbReference type="PANTHER" id="PTHR43201:SF8">
    <property type="entry name" value="ACYL-COA SYNTHETASE FAMILY MEMBER 3"/>
    <property type="match status" value="1"/>
</dbReference>